<feature type="region of interest" description="Disordered" evidence="7">
    <location>
        <begin position="330"/>
        <end position="379"/>
    </location>
</feature>
<dbReference type="EC" id="2.7.11.1" evidence="1"/>
<dbReference type="Gene3D" id="3.30.200.20">
    <property type="entry name" value="Phosphorylase Kinase, domain 1"/>
    <property type="match status" value="1"/>
</dbReference>
<organism evidence="10 11">
    <name type="scientific">Mycobacterium paragordonae</name>
    <dbReference type="NCBI Taxonomy" id="1389713"/>
    <lineage>
        <taxon>Bacteria</taxon>
        <taxon>Bacillati</taxon>
        <taxon>Actinomycetota</taxon>
        <taxon>Actinomycetes</taxon>
        <taxon>Mycobacteriales</taxon>
        <taxon>Mycobacteriaceae</taxon>
        <taxon>Mycobacterium</taxon>
    </lineage>
</organism>
<dbReference type="InterPro" id="IPR011009">
    <property type="entry name" value="Kinase-like_dom_sf"/>
</dbReference>
<comment type="caution">
    <text evidence="10">The sequence shown here is derived from an EMBL/GenBank/DDBJ whole genome shotgun (WGS) entry which is preliminary data.</text>
</comment>
<evidence type="ECO:0000256" key="1">
    <source>
        <dbReference type="ARBA" id="ARBA00012513"/>
    </source>
</evidence>
<gene>
    <name evidence="10" type="ORF">MPRG_23890</name>
</gene>
<evidence type="ECO:0000313" key="11">
    <source>
        <dbReference type="Proteomes" id="UP000465240"/>
    </source>
</evidence>
<keyword evidence="8" id="KW-1133">Transmembrane helix</keyword>
<evidence type="ECO:0000256" key="7">
    <source>
        <dbReference type="SAM" id="MobiDB-lite"/>
    </source>
</evidence>
<keyword evidence="11" id="KW-1185">Reference proteome</keyword>
<dbReference type="PROSITE" id="PS00108">
    <property type="entry name" value="PROTEIN_KINASE_ST"/>
    <property type="match status" value="1"/>
</dbReference>
<accession>A0ABQ1C573</accession>
<dbReference type="Pfam" id="PF00069">
    <property type="entry name" value="Pkinase"/>
    <property type="match status" value="1"/>
</dbReference>
<evidence type="ECO:0000256" key="3">
    <source>
        <dbReference type="ARBA" id="ARBA00022679"/>
    </source>
</evidence>
<keyword evidence="5 10" id="KW-0418">Kinase</keyword>
<dbReference type="SMART" id="SM00220">
    <property type="entry name" value="S_TKc"/>
    <property type="match status" value="1"/>
</dbReference>
<evidence type="ECO:0000259" key="9">
    <source>
        <dbReference type="PROSITE" id="PS50011"/>
    </source>
</evidence>
<feature type="compositionally biased region" description="Low complexity" evidence="7">
    <location>
        <begin position="360"/>
        <end position="374"/>
    </location>
</feature>
<protein>
    <recommendedName>
        <fullName evidence="1">non-specific serine/threonine protein kinase</fullName>
        <ecNumber evidence="1">2.7.11.1</ecNumber>
    </recommendedName>
</protein>
<name>A0ABQ1C573_9MYCO</name>
<dbReference type="SUPFAM" id="SSF56112">
    <property type="entry name" value="Protein kinase-like (PK-like)"/>
    <property type="match status" value="1"/>
</dbReference>
<evidence type="ECO:0000313" key="10">
    <source>
        <dbReference type="EMBL" id="GFG79113.1"/>
    </source>
</evidence>
<evidence type="ECO:0000256" key="6">
    <source>
        <dbReference type="ARBA" id="ARBA00022840"/>
    </source>
</evidence>
<dbReference type="Gene3D" id="1.10.510.10">
    <property type="entry name" value="Transferase(Phosphotransferase) domain 1"/>
    <property type="match status" value="1"/>
</dbReference>
<evidence type="ECO:0000256" key="5">
    <source>
        <dbReference type="ARBA" id="ARBA00022777"/>
    </source>
</evidence>
<keyword evidence="3" id="KW-0808">Transferase</keyword>
<dbReference type="RefSeq" id="WP_120792747.1">
    <property type="nucleotide sequence ID" value="NZ_BLKX01000001.1"/>
</dbReference>
<dbReference type="EMBL" id="BLKX01000001">
    <property type="protein sequence ID" value="GFG79113.1"/>
    <property type="molecule type" value="Genomic_DNA"/>
</dbReference>
<dbReference type="Proteomes" id="UP000465240">
    <property type="component" value="Unassembled WGS sequence"/>
</dbReference>
<dbReference type="InterPro" id="IPR008271">
    <property type="entry name" value="Ser/Thr_kinase_AS"/>
</dbReference>
<dbReference type="CDD" id="cd14014">
    <property type="entry name" value="STKc_PknB_like"/>
    <property type="match status" value="1"/>
</dbReference>
<dbReference type="GO" id="GO:0004674">
    <property type="term" value="F:protein serine/threonine kinase activity"/>
    <property type="evidence" value="ECO:0007669"/>
    <property type="project" value="UniProtKB-KW"/>
</dbReference>
<keyword evidence="8" id="KW-0812">Transmembrane</keyword>
<dbReference type="InterPro" id="IPR000719">
    <property type="entry name" value="Prot_kinase_dom"/>
</dbReference>
<dbReference type="PANTHER" id="PTHR43289">
    <property type="entry name" value="MITOGEN-ACTIVATED PROTEIN KINASE KINASE KINASE 20-RELATED"/>
    <property type="match status" value="1"/>
</dbReference>
<sequence>MPLTNGETFAGYKIVRLLGSGGMGEVYLAQHPRLPRRDALKVLRPDVSSNPSFRERFIREADLASGLRHPHIVGVHDRGEHEGQLWIAMDYIEGTDANHLLEQRYSAGMPIDLAEMVVTAVARALDYAHKKGVLHRDVKPGNIMVANLDTDDPGILLADFGIARPLDDTGGLTTTNITVGTVAYAAPEQLMGEAMDGRADEYALAATTYHLLTGAQLFPHSNPAVVISRHLNSTPPKLRHHCPDSARFDDVLQIALAKNPADRFPSCSAFAKALRDESPGSGAASAIATRPTAESPAVGSRHAWTIPASIAAIILLIAVLALAFRPWESQQSNSAGTTTPVPTTPTTTSVAPPPPPPMAVPTSAAPAPTVTVTADRPKPKGDQAAFLAQARTLPSAVLVSRYSDCSNAPTAAACATDDNVLALGAQACRAMDRYPNDSVAATRVVYPNYPSGSSYDQALLMIYAADYLCREHANMWAQF</sequence>
<evidence type="ECO:0000256" key="8">
    <source>
        <dbReference type="SAM" id="Phobius"/>
    </source>
</evidence>
<keyword evidence="4" id="KW-0547">Nucleotide-binding</keyword>
<keyword evidence="2 10" id="KW-0723">Serine/threonine-protein kinase</keyword>
<dbReference type="PROSITE" id="PS50011">
    <property type="entry name" value="PROTEIN_KINASE_DOM"/>
    <property type="match status" value="1"/>
</dbReference>
<feature type="transmembrane region" description="Helical" evidence="8">
    <location>
        <begin position="304"/>
        <end position="324"/>
    </location>
</feature>
<dbReference type="PANTHER" id="PTHR43289:SF6">
    <property type="entry name" value="SERINE_THREONINE-PROTEIN KINASE NEKL-3"/>
    <property type="match status" value="1"/>
</dbReference>
<keyword evidence="6" id="KW-0067">ATP-binding</keyword>
<reference evidence="10 11" key="1">
    <citation type="journal article" date="2019" name="Emerg. Microbes Infect.">
        <title>Comprehensive subspecies identification of 175 nontuberculous mycobacteria species based on 7547 genomic profiles.</title>
        <authorList>
            <person name="Matsumoto Y."/>
            <person name="Kinjo T."/>
            <person name="Motooka D."/>
            <person name="Nabeya D."/>
            <person name="Jung N."/>
            <person name="Uechi K."/>
            <person name="Horii T."/>
            <person name="Iida T."/>
            <person name="Fujita J."/>
            <person name="Nakamura S."/>
        </authorList>
    </citation>
    <scope>NUCLEOTIDE SEQUENCE [LARGE SCALE GENOMIC DNA]</scope>
    <source>
        <strain evidence="10 11">JCM 18565</strain>
    </source>
</reference>
<evidence type="ECO:0000256" key="2">
    <source>
        <dbReference type="ARBA" id="ARBA00022527"/>
    </source>
</evidence>
<evidence type="ECO:0000256" key="4">
    <source>
        <dbReference type="ARBA" id="ARBA00022741"/>
    </source>
</evidence>
<feature type="domain" description="Protein kinase" evidence="9">
    <location>
        <begin position="12"/>
        <end position="275"/>
    </location>
</feature>
<proteinExistence type="predicted"/>
<feature type="compositionally biased region" description="Low complexity" evidence="7">
    <location>
        <begin position="337"/>
        <end position="350"/>
    </location>
</feature>
<keyword evidence="8" id="KW-0472">Membrane</keyword>